<name>A0ABV7MAI5_9PROT</name>
<evidence type="ECO:0000256" key="1">
    <source>
        <dbReference type="ARBA" id="ARBA00017693"/>
    </source>
</evidence>
<keyword evidence="5" id="KW-1185">Reference proteome</keyword>
<reference evidence="5" key="1">
    <citation type="journal article" date="2019" name="Int. J. Syst. Evol. Microbiol.">
        <title>The Global Catalogue of Microorganisms (GCM) 10K type strain sequencing project: providing services to taxonomists for standard genome sequencing and annotation.</title>
        <authorList>
            <consortium name="The Broad Institute Genomics Platform"/>
            <consortium name="The Broad Institute Genome Sequencing Center for Infectious Disease"/>
            <person name="Wu L."/>
            <person name="Ma J."/>
        </authorList>
    </citation>
    <scope>NUCLEOTIDE SEQUENCE [LARGE SCALE GENOMIC DNA]</scope>
    <source>
        <strain evidence="5">KCTC 22245</strain>
    </source>
</reference>
<dbReference type="InterPro" id="IPR007474">
    <property type="entry name" value="ApaG_domain"/>
</dbReference>
<accession>A0ABV7MAI5</accession>
<dbReference type="InterPro" id="IPR036767">
    <property type="entry name" value="ApaG_sf"/>
</dbReference>
<evidence type="ECO:0000259" key="3">
    <source>
        <dbReference type="PROSITE" id="PS51087"/>
    </source>
</evidence>
<dbReference type="PROSITE" id="PS51087">
    <property type="entry name" value="APAG"/>
    <property type="match status" value="1"/>
</dbReference>
<evidence type="ECO:0000256" key="2">
    <source>
        <dbReference type="HAMAP-Rule" id="MF_00791"/>
    </source>
</evidence>
<feature type="domain" description="ApaG" evidence="3">
    <location>
        <begin position="15"/>
        <end position="139"/>
    </location>
</feature>
<dbReference type="PANTHER" id="PTHR47191">
    <property type="entry name" value="OS05G0170800 PROTEIN"/>
    <property type="match status" value="1"/>
</dbReference>
<dbReference type="InterPro" id="IPR023065">
    <property type="entry name" value="Uncharacterised_ApaG"/>
</dbReference>
<comment type="caution">
    <text evidence="4">The sequence shown here is derived from an EMBL/GenBank/DDBJ whole genome shotgun (WGS) entry which is preliminary data.</text>
</comment>
<dbReference type="Pfam" id="PF04379">
    <property type="entry name" value="DUF525"/>
    <property type="match status" value="1"/>
</dbReference>
<gene>
    <name evidence="2 4" type="primary">apaG</name>
    <name evidence="4" type="ORF">ACFONP_03570</name>
</gene>
<dbReference type="Gene3D" id="2.60.40.1470">
    <property type="entry name" value="ApaG domain"/>
    <property type="match status" value="1"/>
</dbReference>
<dbReference type="EMBL" id="JBHRVA010000002">
    <property type="protein sequence ID" value="MFC3301802.1"/>
    <property type="molecule type" value="Genomic_DNA"/>
</dbReference>
<dbReference type="NCBIfam" id="NF003967">
    <property type="entry name" value="PRK05461.1"/>
    <property type="match status" value="1"/>
</dbReference>
<sequence length="142" mass="15950">MIDEFEEFDEELVSEAVTDGIRVRVSSDYIEDESRPDEGRYFWTYTVRIDNDSGQTVTLKRRTWHIADALGQSFVVEGDGVVGEQPVLLPGDAFEYTSGTPLSAPSGMMFGAYEMNREDGAVFEAMIPPFSLDSPYDTRRLS</sequence>
<organism evidence="4 5">
    <name type="scientific">Parvularcula lutaonensis</name>
    <dbReference type="NCBI Taxonomy" id="491923"/>
    <lineage>
        <taxon>Bacteria</taxon>
        <taxon>Pseudomonadati</taxon>
        <taxon>Pseudomonadota</taxon>
        <taxon>Alphaproteobacteria</taxon>
        <taxon>Parvularculales</taxon>
        <taxon>Parvularculaceae</taxon>
        <taxon>Parvularcula</taxon>
    </lineage>
</organism>
<dbReference type="SUPFAM" id="SSF110069">
    <property type="entry name" value="ApaG-like"/>
    <property type="match status" value="1"/>
</dbReference>
<dbReference type="InterPro" id="IPR050718">
    <property type="entry name" value="ApaG-like"/>
</dbReference>
<protein>
    <recommendedName>
        <fullName evidence="1 2">Protein ApaG</fullName>
    </recommendedName>
</protein>
<proteinExistence type="inferred from homology"/>
<evidence type="ECO:0000313" key="5">
    <source>
        <dbReference type="Proteomes" id="UP001595607"/>
    </source>
</evidence>
<dbReference type="PANTHER" id="PTHR47191:SF2">
    <property type="entry name" value="OS05G0170800 PROTEIN"/>
    <property type="match status" value="1"/>
</dbReference>
<dbReference type="Proteomes" id="UP001595607">
    <property type="component" value="Unassembled WGS sequence"/>
</dbReference>
<dbReference type="HAMAP" id="MF_00791">
    <property type="entry name" value="ApaG"/>
    <property type="match status" value="1"/>
</dbReference>
<evidence type="ECO:0000313" key="4">
    <source>
        <dbReference type="EMBL" id="MFC3301802.1"/>
    </source>
</evidence>
<dbReference type="RefSeq" id="WP_189573510.1">
    <property type="nucleotide sequence ID" value="NZ_BMXU01000001.1"/>
</dbReference>